<dbReference type="InterPro" id="IPR013762">
    <property type="entry name" value="Integrase-like_cat_sf"/>
</dbReference>
<dbReference type="Proteomes" id="UP000494245">
    <property type="component" value="Unassembled WGS sequence"/>
</dbReference>
<dbReference type="Pfam" id="PF03459">
    <property type="entry name" value="TOBE"/>
    <property type="match status" value="2"/>
</dbReference>
<sequence>MIRDNLIHFLKSLGADDLRFVLDRVGDGEQGASCQGGERQGKAPCPAKSFDVPSDVKHLDPAQLLALTESFRAWREAAASPARRRSRTRLWLLFLLIRYGALKLGEAITVDDREDFDFARSALAVRGDHARAVQLPKEVSREIAARLDEPACASLRGEVFHLDQGFVRRKFYEQADACGVPRELANPRVLRHSRAVELLREGLPIKVVQTLMGHQSAHLTAQYVNFSESDIKRIVNYYILKESSMKTSARNAFTGKVSSIRSGNILAEVEVVTASGLKVVSVITHESLASLGIREGSLVTATVKAPWVILVKEDDKLKTSARNKYSGRIVKVNAGQISAEVVVELPDGTLVCSLVTDESVKALDLKVGDEICALFKAFSVILNVE</sequence>
<dbReference type="GO" id="GO:0006310">
    <property type="term" value="P:DNA recombination"/>
    <property type="evidence" value="ECO:0007669"/>
    <property type="project" value="UniProtKB-KW"/>
</dbReference>
<reference evidence="6 7" key="2">
    <citation type="submission" date="2020-05" db="EMBL/GenBank/DDBJ databases">
        <title>Draft genome sequence of Desulfovibrio sp. strainFSS-1.</title>
        <authorList>
            <person name="Shimoshige H."/>
            <person name="Kobayashi H."/>
            <person name="Maekawa T."/>
        </authorList>
    </citation>
    <scope>NUCLEOTIDE SEQUENCE [LARGE SCALE GENOMIC DNA]</scope>
    <source>
        <strain evidence="6 7">SIID29052-01</strain>
    </source>
</reference>
<reference evidence="6 7" key="1">
    <citation type="submission" date="2020-04" db="EMBL/GenBank/DDBJ databases">
        <authorList>
            <consortium name="Desulfovibrio sp. FSS-1 genome sequencing consortium"/>
            <person name="Shimoshige H."/>
            <person name="Kobayashi H."/>
            <person name="Maekawa T."/>
        </authorList>
    </citation>
    <scope>NUCLEOTIDE SEQUENCE [LARGE SCALE GENOMIC DNA]</scope>
    <source>
        <strain evidence="6 7">SIID29052-01</strain>
    </source>
</reference>
<dbReference type="PROSITE" id="PS51898">
    <property type="entry name" value="TYR_RECOMBINASE"/>
    <property type="match status" value="1"/>
</dbReference>
<dbReference type="GO" id="GO:0015074">
    <property type="term" value="P:DNA integration"/>
    <property type="evidence" value="ECO:0007669"/>
    <property type="project" value="InterPro"/>
</dbReference>
<name>A0A6V8LYG9_9BACT</name>
<feature type="domain" description="Tyr recombinase" evidence="5">
    <location>
        <begin position="54"/>
        <end position="236"/>
    </location>
</feature>
<keyword evidence="2" id="KW-0233">DNA recombination</keyword>
<dbReference type="InterPro" id="IPR004606">
    <property type="entry name" value="Mop_domain"/>
</dbReference>
<dbReference type="InterPro" id="IPR008995">
    <property type="entry name" value="Mo/tungstate-bd_C_term_dom"/>
</dbReference>
<dbReference type="InterPro" id="IPR051815">
    <property type="entry name" value="Molybdate_resp_trans_reg"/>
</dbReference>
<protein>
    <submittedName>
        <fullName evidence="6">Molybdenum-pterin-binding protein MopB</fullName>
    </submittedName>
</protein>
<dbReference type="RefSeq" id="WP_173085011.1">
    <property type="nucleotide sequence ID" value="NZ_BLTE01000011.1"/>
</dbReference>
<comment type="caution">
    <text evidence="6">The sequence shown here is derived from an EMBL/GenBank/DDBJ whole genome shotgun (WGS) entry which is preliminary data.</text>
</comment>
<dbReference type="Pfam" id="PF00589">
    <property type="entry name" value="Phage_integrase"/>
    <property type="match status" value="1"/>
</dbReference>
<dbReference type="PROSITE" id="PS51866">
    <property type="entry name" value="MOP"/>
    <property type="match status" value="2"/>
</dbReference>
<dbReference type="SUPFAM" id="SSF56349">
    <property type="entry name" value="DNA breaking-rejoining enzymes"/>
    <property type="match status" value="1"/>
</dbReference>
<gene>
    <name evidence="6" type="primary">mopB</name>
    <name evidence="6" type="ORF">NNJEOMEG_02544</name>
</gene>
<dbReference type="InterPro" id="IPR005116">
    <property type="entry name" value="Transp-assoc_OB_typ1"/>
</dbReference>
<evidence type="ECO:0000256" key="1">
    <source>
        <dbReference type="ARBA" id="ARBA00022505"/>
    </source>
</evidence>
<dbReference type="Gene3D" id="1.10.443.10">
    <property type="entry name" value="Intergrase catalytic core"/>
    <property type="match status" value="1"/>
</dbReference>
<accession>A0A6V8LYG9</accession>
<evidence type="ECO:0000313" key="6">
    <source>
        <dbReference type="EMBL" id="GFK94697.1"/>
    </source>
</evidence>
<dbReference type="AlphaFoldDB" id="A0A6V8LYG9"/>
<dbReference type="EMBL" id="BLTE01000011">
    <property type="protein sequence ID" value="GFK94697.1"/>
    <property type="molecule type" value="Genomic_DNA"/>
</dbReference>
<dbReference type="PANTHER" id="PTHR30432">
    <property type="entry name" value="TRANSCRIPTIONAL REGULATOR MODE"/>
    <property type="match status" value="1"/>
</dbReference>
<keyword evidence="7" id="KW-1185">Reference proteome</keyword>
<dbReference type="GO" id="GO:0015689">
    <property type="term" value="P:molybdate ion transport"/>
    <property type="evidence" value="ECO:0007669"/>
    <property type="project" value="InterPro"/>
</dbReference>
<keyword evidence="1 3" id="KW-0500">Molybdenum</keyword>
<evidence type="ECO:0000256" key="2">
    <source>
        <dbReference type="ARBA" id="ARBA00023172"/>
    </source>
</evidence>
<dbReference type="Gene3D" id="2.40.50.100">
    <property type="match status" value="2"/>
</dbReference>
<dbReference type="InterPro" id="IPR002104">
    <property type="entry name" value="Integrase_catalytic"/>
</dbReference>
<evidence type="ECO:0000256" key="3">
    <source>
        <dbReference type="PROSITE-ProRule" id="PRU01213"/>
    </source>
</evidence>
<dbReference type="PANTHER" id="PTHR30432:SF1">
    <property type="entry name" value="DNA-BINDING TRANSCRIPTIONAL DUAL REGULATOR MODE"/>
    <property type="match status" value="1"/>
</dbReference>
<dbReference type="SUPFAM" id="SSF50331">
    <property type="entry name" value="MOP-like"/>
    <property type="match status" value="2"/>
</dbReference>
<evidence type="ECO:0000313" key="7">
    <source>
        <dbReference type="Proteomes" id="UP000494245"/>
    </source>
</evidence>
<dbReference type="GO" id="GO:0003677">
    <property type="term" value="F:DNA binding"/>
    <property type="evidence" value="ECO:0007669"/>
    <property type="project" value="InterPro"/>
</dbReference>
<feature type="domain" description="Mop" evidence="4">
    <location>
        <begin position="246"/>
        <end position="312"/>
    </location>
</feature>
<evidence type="ECO:0000259" key="4">
    <source>
        <dbReference type="PROSITE" id="PS51866"/>
    </source>
</evidence>
<proteinExistence type="predicted"/>
<evidence type="ECO:0000259" key="5">
    <source>
        <dbReference type="PROSITE" id="PS51898"/>
    </source>
</evidence>
<organism evidence="6 7">
    <name type="scientific">Fundidesulfovibrio magnetotacticus</name>
    <dbReference type="NCBI Taxonomy" id="2730080"/>
    <lineage>
        <taxon>Bacteria</taxon>
        <taxon>Pseudomonadati</taxon>
        <taxon>Thermodesulfobacteriota</taxon>
        <taxon>Desulfovibrionia</taxon>
        <taxon>Desulfovibrionales</taxon>
        <taxon>Desulfovibrionaceae</taxon>
        <taxon>Fundidesulfovibrio</taxon>
    </lineage>
</organism>
<dbReference type="CDD" id="cd00397">
    <property type="entry name" value="DNA_BRE_C"/>
    <property type="match status" value="1"/>
</dbReference>
<dbReference type="InterPro" id="IPR011010">
    <property type="entry name" value="DNA_brk_join_enz"/>
</dbReference>
<dbReference type="NCBIfam" id="TIGR00638">
    <property type="entry name" value="Mop"/>
    <property type="match status" value="2"/>
</dbReference>
<feature type="domain" description="Mop" evidence="4">
    <location>
        <begin position="318"/>
        <end position="384"/>
    </location>
</feature>